<dbReference type="GO" id="GO:0000502">
    <property type="term" value="C:proteasome complex"/>
    <property type="evidence" value="ECO:0007669"/>
    <property type="project" value="UniProtKB-KW"/>
</dbReference>
<proteinExistence type="predicted"/>
<dbReference type="AlphaFoldDB" id="A0A2P2K1K3"/>
<accession>A0A2P2K1K3</accession>
<organism evidence="1">
    <name type="scientific">Rhizophora mucronata</name>
    <name type="common">Asiatic mangrove</name>
    <dbReference type="NCBI Taxonomy" id="61149"/>
    <lineage>
        <taxon>Eukaryota</taxon>
        <taxon>Viridiplantae</taxon>
        <taxon>Streptophyta</taxon>
        <taxon>Embryophyta</taxon>
        <taxon>Tracheophyta</taxon>
        <taxon>Spermatophyta</taxon>
        <taxon>Magnoliopsida</taxon>
        <taxon>eudicotyledons</taxon>
        <taxon>Gunneridae</taxon>
        <taxon>Pentapetalae</taxon>
        <taxon>rosids</taxon>
        <taxon>fabids</taxon>
        <taxon>Malpighiales</taxon>
        <taxon>Rhizophoraceae</taxon>
        <taxon>Rhizophora</taxon>
    </lineage>
</organism>
<evidence type="ECO:0000313" key="1">
    <source>
        <dbReference type="EMBL" id="MBW99597.1"/>
    </source>
</evidence>
<sequence>MLEFEHPGLRPSIGKQKVEWLSIGSEEDTAEQHVFQTELWLANTPPMVVFDLIHQMVDWLVSTCIKLNKLANDPEFKLLKIKMI</sequence>
<protein>
    <submittedName>
        <fullName evidence="1">Proteasome subunit beta type-4-like</fullName>
    </submittedName>
</protein>
<reference evidence="1" key="1">
    <citation type="submission" date="2018-02" db="EMBL/GenBank/DDBJ databases">
        <title>Rhizophora mucronata_Transcriptome.</title>
        <authorList>
            <person name="Meera S.P."/>
            <person name="Sreeshan A."/>
            <person name="Augustine A."/>
        </authorList>
    </citation>
    <scope>NUCLEOTIDE SEQUENCE</scope>
    <source>
        <tissue evidence="1">Leaf</tissue>
    </source>
</reference>
<keyword evidence="1" id="KW-0647">Proteasome</keyword>
<dbReference type="EMBL" id="GGEC01019114">
    <property type="protein sequence ID" value="MBW99597.1"/>
    <property type="molecule type" value="Transcribed_RNA"/>
</dbReference>
<name>A0A2P2K1K3_RHIMU</name>